<reference evidence="2 3" key="1">
    <citation type="journal article" date="2016" name="Biochim. Biophys. Acta">
        <title>Characterization of red-shifted phycobilisomes isolated from the chlorophyll f-containing cyanobacterium Halomicronema hongdechloris.</title>
        <authorList>
            <person name="Li Y."/>
            <person name="Lin Y."/>
            <person name="Garvey C.J."/>
            <person name="Birch D."/>
            <person name="Corkery R.W."/>
            <person name="Loughlin P.C."/>
            <person name="Scheer H."/>
            <person name="Willows R.D."/>
            <person name="Chen M."/>
        </authorList>
    </citation>
    <scope>NUCLEOTIDE SEQUENCE [LARGE SCALE GENOMIC DNA]</scope>
    <source>
        <strain evidence="2 3">C2206</strain>
    </source>
</reference>
<dbReference type="STRING" id="1641165.XM38_23610"/>
<dbReference type="Pfam" id="PF00535">
    <property type="entry name" value="Glycos_transf_2"/>
    <property type="match status" value="1"/>
</dbReference>
<dbReference type="EMBL" id="CP021983">
    <property type="protein sequence ID" value="ASC71567.1"/>
    <property type="molecule type" value="Genomic_DNA"/>
</dbReference>
<dbReference type="InterPro" id="IPR050834">
    <property type="entry name" value="Glycosyltransf_2"/>
</dbReference>
<dbReference type="KEGG" id="hhg:XM38_025190"/>
<dbReference type="AlphaFoldDB" id="A0A1Z3HN45"/>
<dbReference type="InterPro" id="IPR029044">
    <property type="entry name" value="Nucleotide-diphossugar_trans"/>
</dbReference>
<evidence type="ECO:0000313" key="3">
    <source>
        <dbReference type="Proteomes" id="UP000191901"/>
    </source>
</evidence>
<dbReference type="Gene3D" id="3.90.550.10">
    <property type="entry name" value="Spore Coat Polysaccharide Biosynthesis Protein SpsA, Chain A"/>
    <property type="match status" value="1"/>
</dbReference>
<evidence type="ECO:0000313" key="2">
    <source>
        <dbReference type="EMBL" id="ASC71567.1"/>
    </source>
</evidence>
<dbReference type="SUPFAM" id="SSF53448">
    <property type="entry name" value="Nucleotide-diphospho-sugar transferases"/>
    <property type="match status" value="1"/>
</dbReference>
<dbReference type="OrthoDB" id="396512at2"/>
<protein>
    <recommendedName>
        <fullName evidence="1">Glycosyltransferase 2-like domain-containing protein</fullName>
    </recommendedName>
</protein>
<dbReference type="RefSeq" id="WP_080813300.1">
    <property type="nucleotide sequence ID" value="NZ_CP021983.2"/>
</dbReference>
<dbReference type="PANTHER" id="PTHR43685:SF2">
    <property type="entry name" value="GLYCOSYLTRANSFERASE 2-LIKE DOMAIN-CONTAINING PROTEIN"/>
    <property type="match status" value="1"/>
</dbReference>
<keyword evidence="3" id="KW-1185">Reference proteome</keyword>
<dbReference type="PANTHER" id="PTHR43685">
    <property type="entry name" value="GLYCOSYLTRANSFERASE"/>
    <property type="match status" value="1"/>
</dbReference>
<sequence length="294" mass="34499">MDHNLNPKISVVMIDGSFRENFSAIKYFGDQSLPSESYELIWVEYYNNVDKNLRREIEKFPNFRILTLGREGEYHSSYCFNAGISESIGDVIVIPDADLVVENNFLEEILSEHRKNNELAMYIYRLNEPKELHQEPITLEHLKQVCILTNPTNYGGCLSVRKEWLLKINGYEQHPTFGTGFHANGLDIYTRLKNLGLQIKWHPTLRLYHAWHPFTEISDHAYKLQKEIIKYRERNLLTNTFCGIDVKRNQSIPDELIERLEKIRVGKSYNSNKKLVTSFKLRDIASRFTRDLTP</sequence>
<proteinExistence type="predicted"/>
<evidence type="ECO:0000259" key="1">
    <source>
        <dbReference type="Pfam" id="PF00535"/>
    </source>
</evidence>
<gene>
    <name evidence="2" type="ORF">XM38_025190</name>
</gene>
<dbReference type="Proteomes" id="UP000191901">
    <property type="component" value="Chromosome"/>
</dbReference>
<name>A0A1Z3HN45_9CYAN</name>
<feature type="domain" description="Glycosyltransferase 2-like" evidence="1">
    <location>
        <begin position="53"/>
        <end position="164"/>
    </location>
</feature>
<organism evidence="2 3">
    <name type="scientific">Halomicronema hongdechloris C2206</name>
    <dbReference type="NCBI Taxonomy" id="1641165"/>
    <lineage>
        <taxon>Bacteria</taxon>
        <taxon>Bacillati</taxon>
        <taxon>Cyanobacteriota</taxon>
        <taxon>Cyanophyceae</taxon>
        <taxon>Nodosilineales</taxon>
        <taxon>Nodosilineaceae</taxon>
        <taxon>Halomicronema</taxon>
    </lineage>
</organism>
<dbReference type="InterPro" id="IPR001173">
    <property type="entry name" value="Glyco_trans_2-like"/>
</dbReference>
<accession>A0A1Z3HN45</accession>